<name>A0A6N2UF60_9BIFI</name>
<dbReference type="Proteomes" id="UP000429211">
    <property type="component" value="Unassembled WGS sequence"/>
</dbReference>
<dbReference type="AlphaFoldDB" id="A0A6N2UF60"/>
<sequence>MTNPPVCDILKLDQRKLPAEVFERVSHRAGLLKERERKARLAWENFGKPGRDPQKVGNIFGLIATQGKWTPHLKIAQMQNHWDQVVGRENAMHTYPVSLRDGILTIRCDSPAWTTTMNYMIPELTRIIREKLEGLTINEVRVTGPQQQSFSRGWISRRTRY</sequence>
<dbReference type="Pfam" id="PF05258">
    <property type="entry name" value="DciA"/>
    <property type="match status" value="1"/>
</dbReference>
<evidence type="ECO:0000313" key="3">
    <source>
        <dbReference type="Proteomes" id="UP000429211"/>
    </source>
</evidence>
<evidence type="ECO:0000313" key="1">
    <source>
        <dbReference type="EMBL" id="KAB7461596.1"/>
    </source>
</evidence>
<reference evidence="2" key="2">
    <citation type="submission" date="2019-11" db="EMBL/GenBank/DDBJ databases">
        <authorList>
            <person name="Feng L."/>
        </authorList>
    </citation>
    <scope>NUCLEOTIDE SEQUENCE</scope>
    <source>
        <strain evidence="2">BdentiumLFYP24</strain>
    </source>
</reference>
<dbReference type="EMBL" id="CACRSP010000009">
    <property type="protein sequence ID" value="VYT16320.1"/>
    <property type="molecule type" value="Genomic_DNA"/>
</dbReference>
<dbReference type="EMBL" id="WDPD01000003">
    <property type="protein sequence ID" value="KAB7461596.1"/>
    <property type="molecule type" value="Genomic_DNA"/>
</dbReference>
<protein>
    <submittedName>
        <fullName evidence="1">DUF721 domain-containing protein</fullName>
    </submittedName>
</protein>
<dbReference type="PANTHER" id="PTHR36456:SF1">
    <property type="entry name" value="UPF0232 PROTEIN SCO3875"/>
    <property type="match status" value="1"/>
</dbReference>
<gene>
    <name evidence="2" type="ORF">BDLFYP24_00349</name>
    <name evidence="1" type="ORF">GBB04_03820</name>
</gene>
<dbReference type="InterPro" id="IPR007922">
    <property type="entry name" value="DciA-like"/>
</dbReference>
<accession>A0A6N2UF60</accession>
<evidence type="ECO:0000313" key="2">
    <source>
        <dbReference type="EMBL" id="VYT16320.1"/>
    </source>
</evidence>
<organism evidence="2">
    <name type="scientific">Bifidobacterium dentium</name>
    <dbReference type="NCBI Taxonomy" id="1689"/>
    <lineage>
        <taxon>Bacteria</taxon>
        <taxon>Bacillati</taxon>
        <taxon>Actinomycetota</taxon>
        <taxon>Actinomycetes</taxon>
        <taxon>Bifidobacteriales</taxon>
        <taxon>Bifidobacteriaceae</taxon>
        <taxon>Bifidobacterium</taxon>
    </lineage>
</organism>
<dbReference type="RefSeq" id="WP_129879622.1">
    <property type="nucleotide sequence ID" value="NZ_CACRSP010000009.1"/>
</dbReference>
<dbReference type="PANTHER" id="PTHR36456">
    <property type="entry name" value="UPF0232 PROTEIN SCO3875"/>
    <property type="match status" value="1"/>
</dbReference>
<reference evidence="1 3" key="1">
    <citation type="journal article" date="2019" name="Nat. Med.">
        <title>A library of human gut bacterial isolates paired with longitudinal multiomics data enables mechanistic microbiome research.</title>
        <authorList>
            <person name="Poyet M."/>
            <person name="Groussin M."/>
            <person name="Gibbons S.M."/>
            <person name="Avila-Pacheco J."/>
            <person name="Jiang X."/>
            <person name="Kearney S.M."/>
            <person name="Perrotta A.R."/>
            <person name="Berdy B."/>
            <person name="Zhao S."/>
            <person name="Lieberman T.D."/>
            <person name="Swanson P.K."/>
            <person name="Smith M."/>
            <person name="Roesemann S."/>
            <person name="Alexander J.E."/>
            <person name="Rich S.A."/>
            <person name="Livny J."/>
            <person name="Vlamakis H."/>
            <person name="Clish C."/>
            <person name="Bullock K."/>
            <person name="Deik A."/>
            <person name="Scott J."/>
            <person name="Pierce K.A."/>
            <person name="Xavier R.J."/>
            <person name="Alm E.J."/>
        </authorList>
    </citation>
    <scope>NUCLEOTIDE SEQUENCE [LARGE SCALE GENOMIC DNA]</scope>
    <source>
        <strain evidence="1 3">BIOML-A2</strain>
    </source>
</reference>
<proteinExistence type="predicted"/>